<name>A0A0M3APH4_9SPHN</name>
<dbReference type="PANTHER" id="PTHR12110">
    <property type="entry name" value="HYDROXYPYRUVATE ISOMERASE"/>
    <property type="match status" value="1"/>
</dbReference>
<comment type="caution">
    <text evidence="2">The sequence shown here is derived from an EMBL/GenBank/DDBJ whole genome shotgun (WGS) entry which is preliminary data.</text>
</comment>
<reference evidence="2 3" key="1">
    <citation type="submission" date="2015-04" db="EMBL/GenBank/DDBJ databases">
        <title>Genome sequence of aromatic hydrocarbons-degrading Sphingobium chungbukense DJ77.</title>
        <authorList>
            <person name="Kim Y.-C."/>
            <person name="Chae J.-C."/>
        </authorList>
    </citation>
    <scope>NUCLEOTIDE SEQUENCE [LARGE SCALE GENOMIC DNA]</scope>
    <source>
        <strain evidence="2 3">DJ77</strain>
    </source>
</reference>
<proteinExistence type="predicted"/>
<keyword evidence="3" id="KW-1185">Reference proteome</keyword>
<dbReference type="SUPFAM" id="SSF51658">
    <property type="entry name" value="Xylose isomerase-like"/>
    <property type="match status" value="1"/>
</dbReference>
<evidence type="ECO:0000259" key="1">
    <source>
        <dbReference type="Pfam" id="PF01261"/>
    </source>
</evidence>
<dbReference type="PATRIC" id="fig|56193.3.peg.2489"/>
<dbReference type="Pfam" id="PF01261">
    <property type="entry name" value="AP_endonuc_2"/>
    <property type="match status" value="1"/>
</dbReference>
<protein>
    <submittedName>
        <fullName evidence="2">Xylose isomerase</fullName>
    </submittedName>
</protein>
<dbReference type="InterPro" id="IPR013022">
    <property type="entry name" value="Xyl_isomerase-like_TIM-brl"/>
</dbReference>
<feature type="domain" description="Xylose isomerase-like TIM barrel" evidence="1">
    <location>
        <begin position="48"/>
        <end position="273"/>
    </location>
</feature>
<dbReference type="AlphaFoldDB" id="A0A0M3APH4"/>
<accession>A0A0M3APH4</accession>
<dbReference type="EMBL" id="LBIC01000005">
    <property type="protein sequence ID" value="KKW91828.1"/>
    <property type="molecule type" value="Genomic_DNA"/>
</dbReference>
<dbReference type="Gene3D" id="3.20.20.150">
    <property type="entry name" value="Divalent-metal-dependent TIM barrel enzymes"/>
    <property type="match status" value="1"/>
</dbReference>
<dbReference type="STRING" id="56193.YP76_11980"/>
<organism evidence="2 3">
    <name type="scientific">Sphingobium chungbukense</name>
    <dbReference type="NCBI Taxonomy" id="56193"/>
    <lineage>
        <taxon>Bacteria</taxon>
        <taxon>Pseudomonadati</taxon>
        <taxon>Pseudomonadota</taxon>
        <taxon>Alphaproteobacteria</taxon>
        <taxon>Sphingomonadales</taxon>
        <taxon>Sphingomonadaceae</taxon>
        <taxon>Sphingobium</taxon>
    </lineage>
</organism>
<dbReference type="InterPro" id="IPR036237">
    <property type="entry name" value="Xyl_isomerase-like_sf"/>
</dbReference>
<keyword evidence="2" id="KW-0413">Isomerase</keyword>
<dbReference type="InterPro" id="IPR050312">
    <property type="entry name" value="IolE/XylAMocC-like"/>
</dbReference>
<dbReference type="GO" id="GO:0016853">
    <property type="term" value="F:isomerase activity"/>
    <property type="evidence" value="ECO:0007669"/>
    <property type="project" value="UniProtKB-KW"/>
</dbReference>
<gene>
    <name evidence="2" type="ORF">YP76_11980</name>
</gene>
<evidence type="ECO:0000313" key="3">
    <source>
        <dbReference type="Proteomes" id="UP000033874"/>
    </source>
</evidence>
<evidence type="ECO:0000313" key="2">
    <source>
        <dbReference type="EMBL" id="KKW91828.1"/>
    </source>
</evidence>
<sequence length="280" mass="28666">MRTQRLSAGPKADGPMRIAAHLGIADPDAPLLAATAGSVDPVAQIYCAAGLGFAGITDNGLKTRAPEVQRRMGAALRSHGMEMGSFTHNVQGMEPSFFWGAPVADMEMAMSESLAAAERMGGGCINAILLDCGGPQGDQVARASENLAAAARLAGERGVALAVEAVSRARVSLALVERVADVAAVARAAGVGLILDSCHCHCVGEDMAAAIVAHADILSAVQMADMPDRVQPGAGVIDFAPIIAALRTIGWRGLVEAELMPKMPGIKEEAEAVAALRALG</sequence>
<dbReference type="Proteomes" id="UP000033874">
    <property type="component" value="Unassembled WGS sequence"/>
</dbReference>